<proteinExistence type="predicted"/>
<sequence>MVPNLKRTVKASRHAVLPGPPLCVLCRRGFSGSPSSSGWRGMHHSCRAVTGVTYDSVCVCYTGYSGPQCATATPTTTTTTTTSNNNAITALVLGGLGAYLLSQNGQGGYGAETGAQAAQEALYLQQAGFGSVQLPRNSKPVAMHSIQVLLCVFCVAVGFQAAQAALGGGVCTIPAAGSPGASTACTSINNGFCLIDHLTITGAVTGVTFDGVCVCYDGFSGTVCGTADPTTSTTTTTSNNNAITALVLGGLGAYLLSQGGQGGYGAETRAQTAQEALYLQQAGFGVGK</sequence>
<dbReference type="EnsemblMetazoa" id="G14846.1">
    <property type="protein sequence ID" value="G14846.1:cds"/>
    <property type="gene ID" value="G14846"/>
</dbReference>
<keyword evidence="2" id="KW-1185">Reference proteome</keyword>
<evidence type="ECO:0008006" key="3">
    <source>
        <dbReference type="Google" id="ProtNLM"/>
    </source>
</evidence>
<dbReference type="Proteomes" id="UP000005408">
    <property type="component" value="Unassembled WGS sequence"/>
</dbReference>
<name>A0A8W8ILE7_MAGGI</name>
<evidence type="ECO:0000313" key="2">
    <source>
        <dbReference type="Proteomes" id="UP000005408"/>
    </source>
</evidence>
<dbReference type="AlphaFoldDB" id="A0A8W8ILE7"/>
<protein>
    <recommendedName>
        <fullName evidence="3">EGF-like domain-containing protein</fullName>
    </recommendedName>
</protein>
<organism evidence="1 2">
    <name type="scientific">Magallana gigas</name>
    <name type="common">Pacific oyster</name>
    <name type="synonym">Crassostrea gigas</name>
    <dbReference type="NCBI Taxonomy" id="29159"/>
    <lineage>
        <taxon>Eukaryota</taxon>
        <taxon>Metazoa</taxon>
        <taxon>Spiralia</taxon>
        <taxon>Lophotrochozoa</taxon>
        <taxon>Mollusca</taxon>
        <taxon>Bivalvia</taxon>
        <taxon>Autobranchia</taxon>
        <taxon>Pteriomorphia</taxon>
        <taxon>Ostreida</taxon>
        <taxon>Ostreoidea</taxon>
        <taxon>Ostreidae</taxon>
        <taxon>Magallana</taxon>
    </lineage>
</organism>
<evidence type="ECO:0000313" key="1">
    <source>
        <dbReference type="EnsemblMetazoa" id="G14846.1:cds"/>
    </source>
</evidence>
<reference evidence="1" key="1">
    <citation type="submission" date="2022-08" db="UniProtKB">
        <authorList>
            <consortium name="EnsemblMetazoa"/>
        </authorList>
    </citation>
    <scope>IDENTIFICATION</scope>
    <source>
        <strain evidence="1">05x7-T-G4-1.051#20</strain>
    </source>
</reference>
<accession>A0A8W8ILE7</accession>